<keyword evidence="1" id="KW-0175">Coiled coil</keyword>
<evidence type="ECO:0000313" key="3">
    <source>
        <dbReference type="EMBL" id="XAY08087.1"/>
    </source>
</evidence>
<name>A0AAU7B342_9ACTN</name>
<dbReference type="EMBL" id="CP114014">
    <property type="protein sequence ID" value="XAY08087.1"/>
    <property type="molecule type" value="Genomic_DNA"/>
</dbReference>
<sequence>MTRPEDALPAARAAAEAAKARGEYTSDLAGFAIEPTDRISIEQLMEWAVIEPDASLMRSTRRYGAPITWLKRLLLRGMQQHFNELTMLQARYNMNLLMRLTELQDRVADLERETTSWRDAAAVREAAAHTAAAALHDAVAALDDGDVAAAKLDDAASALDDAASALDEATGGGPDDDAAAPAPPADPPTP</sequence>
<protein>
    <submittedName>
        <fullName evidence="3">Uncharacterized protein</fullName>
    </submittedName>
</protein>
<proteinExistence type="predicted"/>
<feature type="coiled-coil region" evidence="1">
    <location>
        <begin position="93"/>
        <end position="120"/>
    </location>
</feature>
<feature type="compositionally biased region" description="Pro residues" evidence="2">
    <location>
        <begin position="181"/>
        <end position="190"/>
    </location>
</feature>
<accession>A0AAU7B342</accession>
<gene>
    <name evidence="3" type="ORF">DSM112329_04983</name>
</gene>
<dbReference type="AlphaFoldDB" id="A0AAU7B342"/>
<evidence type="ECO:0000256" key="2">
    <source>
        <dbReference type="SAM" id="MobiDB-lite"/>
    </source>
</evidence>
<feature type="region of interest" description="Disordered" evidence="2">
    <location>
        <begin position="163"/>
        <end position="190"/>
    </location>
</feature>
<dbReference type="KEGG" id="parq:DSM112329_04983"/>
<organism evidence="3">
    <name type="scientific">Paraconexibacter sp. AEG42_29</name>
    <dbReference type="NCBI Taxonomy" id="2997339"/>
    <lineage>
        <taxon>Bacteria</taxon>
        <taxon>Bacillati</taxon>
        <taxon>Actinomycetota</taxon>
        <taxon>Thermoleophilia</taxon>
        <taxon>Solirubrobacterales</taxon>
        <taxon>Paraconexibacteraceae</taxon>
        <taxon>Paraconexibacter</taxon>
    </lineage>
</organism>
<reference evidence="3" key="1">
    <citation type="submission" date="2022-12" db="EMBL/GenBank/DDBJ databases">
        <title>Paraconexibacter alkalitolerans sp. nov. and Baekduia alba sp. nov., isolated from soil and emended description of the genera Paraconexibacter (Chun et al., 2020) and Baekduia (An et al., 2020).</title>
        <authorList>
            <person name="Vieira S."/>
            <person name="Huber K.J."/>
            <person name="Geppert A."/>
            <person name="Wolf J."/>
            <person name="Neumann-Schaal M."/>
            <person name="Muesken M."/>
            <person name="Overmann J."/>
        </authorList>
    </citation>
    <scope>NUCLEOTIDE SEQUENCE</scope>
    <source>
        <strain evidence="3">AEG42_29</strain>
    </source>
</reference>
<evidence type="ECO:0000256" key="1">
    <source>
        <dbReference type="SAM" id="Coils"/>
    </source>
</evidence>
<dbReference type="RefSeq" id="WP_354699272.1">
    <property type="nucleotide sequence ID" value="NZ_CP114014.1"/>
</dbReference>